<organism evidence="6 7">
    <name type="scientific">Ditylenchus dipsaci</name>
    <dbReference type="NCBI Taxonomy" id="166011"/>
    <lineage>
        <taxon>Eukaryota</taxon>
        <taxon>Metazoa</taxon>
        <taxon>Ecdysozoa</taxon>
        <taxon>Nematoda</taxon>
        <taxon>Chromadorea</taxon>
        <taxon>Rhabditida</taxon>
        <taxon>Tylenchina</taxon>
        <taxon>Tylenchomorpha</taxon>
        <taxon>Sphaerularioidea</taxon>
        <taxon>Anguinidae</taxon>
        <taxon>Anguininae</taxon>
        <taxon>Ditylenchus</taxon>
    </lineage>
</organism>
<dbReference type="Proteomes" id="UP000887574">
    <property type="component" value="Unplaced"/>
</dbReference>
<name>A0A915DVN7_9BILA</name>
<sequence length="133" mass="14370">MIIAKRQIKTFMPLVNVRFGNKIYGLVAPGYDMAHMSTKLKLMGVDVASIKPKLLGAVLVGDAKEYNDLLQMMLNGLALPEVPESLIMPGFEQSAGKSGGSGVDLLPDSATIVHVITYQKRTSAKQLAMVRPL</sequence>
<evidence type="ECO:0000256" key="5">
    <source>
        <dbReference type="ARBA" id="ARBA00023014"/>
    </source>
</evidence>
<protein>
    <submittedName>
        <fullName evidence="7">Uncharacterized protein</fullName>
    </submittedName>
</protein>
<keyword evidence="6" id="KW-1185">Reference proteome</keyword>
<evidence type="ECO:0000256" key="2">
    <source>
        <dbReference type="ARBA" id="ARBA00022723"/>
    </source>
</evidence>
<evidence type="ECO:0000313" key="6">
    <source>
        <dbReference type="Proteomes" id="UP000887574"/>
    </source>
</evidence>
<reference evidence="7" key="1">
    <citation type="submission" date="2022-11" db="UniProtKB">
        <authorList>
            <consortium name="WormBaseParasite"/>
        </authorList>
    </citation>
    <scope>IDENTIFICATION</scope>
</reference>
<proteinExistence type="predicted"/>
<evidence type="ECO:0000256" key="1">
    <source>
        <dbReference type="ARBA" id="ARBA00022617"/>
    </source>
</evidence>
<dbReference type="InterPro" id="IPR052034">
    <property type="entry name" value="NasD-like"/>
</dbReference>
<keyword evidence="1" id="KW-0349">Heme</keyword>
<keyword evidence="2" id="KW-0479">Metal-binding</keyword>
<evidence type="ECO:0000256" key="3">
    <source>
        <dbReference type="ARBA" id="ARBA00023002"/>
    </source>
</evidence>
<keyword evidence="5" id="KW-0411">Iron-sulfur</keyword>
<accession>A0A915DVN7</accession>
<dbReference type="GO" id="GO:0046872">
    <property type="term" value="F:metal ion binding"/>
    <property type="evidence" value="ECO:0007669"/>
    <property type="project" value="UniProtKB-KW"/>
</dbReference>
<dbReference type="PANTHER" id="PTHR43809">
    <property type="entry name" value="NITRITE REDUCTASE (NADH) LARGE SUBUNIT"/>
    <property type="match status" value="1"/>
</dbReference>
<evidence type="ECO:0000256" key="4">
    <source>
        <dbReference type="ARBA" id="ARBA00023004"/>
    </source>
</evidence>
<evidence type="ECO:0000313" key="7">
    <source>
        <dbReference type="WBParaSite" id="jg23981"/>
    </source>
</evidence>
<keyword evidence="3" id="KW-0560">Oxidoreductase</keyword>
<dbReference type="PANTHER" id="PTHR43809:SF1">
    <property type="entry name" value="NITRITE REDUCTASE (NADH) LARGE SUBUNIT"/>
    <property type="match status" value="1"/>
</dbReference>
<keyword evidence="4" id="KW-0408">Iron</keyword>
<dbReference type="GO" id="GO:0016491">
    <property type="term" value="F:oxidoreductase activity"/>
    <property type="evidence" value="ECO:0007669"/>
    <property type="project" value="UniProtKB-KW"/>
</dbReference>
<dbReference type="WBParaSite" id="jg23981">
    <property type="protein sequence ID" value="jg23981"/>
    <property type="gene ID" value="jg23981"/>
</dbReference>
<dbReference type="AlphaFoldDB" id="A0A915DVN7"/>
<dbReference type="GO" id="GO:0051536">
    <property type="term" value="F:iron-sulfur cluster binding"/>
    <property type="evidence" value="ECO:0007669"/>
    <property type="project" value="UniProtKB-KW"/>
</dbReference>